<name>A0A1Q5Q6D4_TALAT</name>
<dbReference type="Gene3D" id="4.10.960.10">
    <property type="entry name" value="Ribosomal protein L3, domain 3"/>
    <property type="match status" value="1"/>
</dbReference>
<dbReference type="GO" id="GO:0003735">
    <property type="term" value="F:structural constituent of ribosome"/>
    <property type="evidence" value="ECO:0007669"/>
    <property type="project" value="InterPro"/>
</dbReference>
<dbReference type="GO" id="GO:0022625">
    <property type="term" value="C:cytosolic large ribosomal subunit"/>
    <property type="evidence" value="ECO:0007669"/>
    <property type="project" value="TreeGrafter"/>
</dbReference>
<dbReference type="Gene3D" id="2.40.30.10">
    <property type="entry name" value="Translation factors"/>
    <property type="match status" value="1"/>
</dbReference>
<dbReference type="EMBL" id="LFMY01000022">
    <property type="protein sequence ID" value="OKL55323.1"/>
    <property type="molecule type" value="Genomic_DNA"/>
</dbReference>
<comment type="similarity">
    <text evidence="1 4">Belongs to the universal ribosomal protein uL3 family.</text>
</comment>
<dbReference type="PANTHER" id="PTHR11363">
    <property type="entry name" value="60S RIBOSOMAL PROTEIN L3-RELATED"/>
    <property type="match status" value="1"/>
</dbReference>
<evidence type="ECO:0000256" key="1">
    <source>
        <dbReference type="ARBA" id="ARBA00006540"/>
    </source>
</evidence>
<dbReference type="InterPro" id="IPR019926">
    <property type="entry name" value="Ribosomal_uL3_CS"/>
</dbReference>
<feature type="compositionally biased region" description="Basic residues" evidence="5">
    <location>
        <begin position="59"/>
        <end position="69"/>
    </location>
</feature>
<dbReference type="PANTHER" id="PTHR11363:SF5">
    <property type="entry name" value="LARGE RIBOSOMAL SUBUNIT PROTEIN UL3"/>
    <property type="match status" value="1"/>
</dbReference>
<dbReference type="GO" id="GO:0003723">
    <property type="term" value="F:RNA binding"/>
    <property type="evidence" value="ECO:0007669"/>
    <property type="project" value="TreeGrafter"/>
</dbReference>
<evidence type="ECO:0008006" key="8">
    <source>
        <dbReference type="Google" id="ProtNLM"/>
    </source>
</evidence>
<keyword evidence="2 4" id="KW-0689">Ribosomal protein</keyword>
<dbReference type="FunFam" id="4.10.960.10:FF:000007">
    <property type="entry name" value="Peroxisome biogenesis protein 6"/>
    <property type="match status" value="1"/>
</dbReference>
<evidence type="ECO:0000313" key="7">
    <source>
        <dbReference type="Proteomes" id="UP000214365"/>
    </source>
</evidence>
<dbReference type="SUPFAM" id="SSF50447">
    <property type="entry name" value="Translation proteins"/>
    <property type="match status" value="1"/>
</dbReference>
<dbReference type="FunFam" id="2.40.30.10:FF:000351">
    <property type="entry name" value="Ribosomal protein L3"/>
    <property type="match status" value="1"/>
</dbReference>
<proteinExistence type="inferred from homology"/>
<dbReference type="AlphaFoldDB" id="A0A1Q5Q6D4"/>
<accession>A0A1Q5Q6D4</accession>
<evidence type="ECO:0000256" key="4">
    <source>
        <dbReference type="RuleBase" id="RU003905"/>
    </source>
</evidence>
<dbReference type="FunFam" id="3.30.1430.10:FF:000001">
    <property type="entry name" value="60S ribosomal protein L3"/>
    <property type="match status" value="1"/>
</dbReference>
<dbReference type="Proteomes" id="UP000214365">
    <property type="component" value="Unassembled WGS sequence"/>
</dbReference>
<dbReference type="Pfam" id="PF00297">
    <property type="entry name" value="Ribosomal_L3"/>
    <property type="match status" value="1"/>
</dbReference>
<dbReference type="PROSITE" id="PS00474">
    <property type="entry name" value="RIBOSOMAL_L3"/>
    <property type="match status" value="1"/>
</dbReference>
<dbReference type="STRING" id="1441469.A0A1Q5Q6D4"/>
<feature type="region of interest" description="Disordered" evidence="5">
    <location>
        <begin position="59"/>
        <end position="80"/>
    </location>
</feature>
<keyword evidence="3 4" id="KW-0687">Ribonucleoprotein</keyword>
<dbReference type="RefSeq" id="XP_020115444.1">
    <property type="nucleotide sequence ID" value="XM_020265317.1"/>
</dbReference>
<dbReference type="OrthoDB" id="1611972at2759"/>
<reference evidence="6 7" key="1">
    <citation type="submission" date="2015-06" db="EMBL/GenBank/DDBJ databases">
        <title>Talaromyces atroroseus IBT 11181 draft genome.</title>
        <authorList>
            <person name="Rasmussen K.B."/>
            <person name="Rasmussen S."/>
            <person name="Petersen B."/>
            <person name="Sicheritz-Ponten T."/>
            <person name="Mortensen U.H."/>
            <person name="Thrane U."/>
        </authorList>
    </citation>
    <scope>NUCLEOTIDE SEQUENCE [LARGE SCALE GENOMIC DNA]</scope>
    <source>
        <strain evidence="6 7">IBT 11181</strain>
    </source>
</reference>
<protein>
    <recommendedName>
        <fullName evidence="8">60S ribosomal protein L3</fullName>
    </recommendedName>
</protein>
<dbReference type="FunFam" id="4.10.960.10:FF:000002">
    <property type="entry name" value="60S ribosomal protein L3"/>
    <property type="match status" value="1"/>
</dbReference>
<dbReference type="InterPro" id="IPR000597">
    <property type="entry name" value="Ribosomal_uL3"/>
</dbReference>
<evidence type="ECO:0000256" key="5">
    <source>
        <dbReference type="SAM" id="MobiDB-lite"/>
    </source>
</evidence>
<dbReference type="GeneID" id="31009144"/>
<keyword evidence="7" id="KW-1185">Reference proteome</keyword>
<sequence>MGARPKRVPRQDFRLGQPTIGCKTPADNKISRDFVTSTPRRLLTTTGSRCSLAYLPRKRAARHRGKVKSFPKDDPKKPVHLTASMGYKAGMTTIVRDLDRPGAKMHKKEVVEAVTVIETPPLVAVGVVGYIETPRGLRSLTTVWAEHLSDELKRRFYKNWYKSKKKAFTRYTKKHTESSAASVTRELERIKKYCTVVRLLAHTQIRQTPLKQKKAHLMEIQVNGGSIPDKVDFAHGLFEKTIDIDTIFEQNEVIDVIAVTKGHGFNGVTSRWGTKKLPRKTHKGLRKVACIGAWHPNHVQWTVARAGQMGYHHRTSVNHKIYRIGKGSDEGNASTEFDVSKKTITPLGGFVRYGEVKNDFVIVKGSIPGVKKRVMTLRKTLYPQISRKANEKIELKWIDTSSEFGHGAYQTPAEKRAFVGTLKKDLVTTTVSSQPFVAIHCVTPPAPRLSPRRSKPAQSMSHLAKTSRRPFVSLSLSRNSKSLTRQPLAFPQPTSWFLSPSPPYLTSRIPSALRTMASDSDYMAFLDKANRQRDAGSSQVDTQSVSQQLRTETVETGVTVPRVLKTVNAFYISETDEPFEPVALSWPGASKGKWPGNDEFASLITGSKSTASNISSSIETYSETSFDPQNQYSSVIKAVRAAAAASDPNGDESSVDVKIYRVEVGHSRAEYWIVALDAAEGKIVGLRAKAIES</sequence>
<dbReference type="FunFam" id="2.40.30.10:FF:000079">
    <property type="entry name" value="60S ribosomal protein L3"/>
    <property type="match status" value="1"/>
</dbReference>
<evidence type="ECO:0000313" key="6">
    <source>
        <dbReference type="EMBL" id="OKL55323.1"/>
    </source>
</evidence>
<feature type="region of interest" description="Disordered" evidence="5">
    <location>
        <begin position="1"/>
        <end position="27"/>
    </location>
</feature>
<dbReference type="InterPro" id="IPR044892">
    <property type="entry name" value="Ribosomal_L3_dom_3_arc_sf"/>
</dbReference>
<dbReference type="Pfam" id="PF23151">
    <property type="entry name" value="NuiA_2"/>
    <property type="match status" value="1"/>
</dbReference>
<organism evidence="6 7">
    <name type="scientific">Talaromyces atroroseus</name>
    <dbReference type="NCBI Taxonomy" id="1441469"/>
    <lineage>
        <taxon>Eukaryota</taxon>
        <taxon>Fungi</taxon>
        <taxon>Dikarya</taxon>
        <taxon>Ascomycota</taxon>
        <taxon>Pezizomycotina</taxon>
        <taxon>Eurotiomycetes</taxon>
        <taxon>Eurotiomycetidae</taxon>
        <taxon>Eurotiales</taxon>
        <taxon>Trichocomaceae</taxon>
        <taxon>Talaromyces</taxon>
        <taxon>Talaromyces sect. Trachyspermi</taxon>
    </lineage>
</organism>
<evidence type="ECO:0000256" key="2">
    <source>
        <dbReference type="ARBA" id="ARBA00022980"/>
    </source>
</evidence>
<dbReference type="Gene3D" id="3.30.1430.10">
    <property type="match status" value="1"/>
</dbReference>
<gene>
    <name evidence="6" type="ORF">UA08_09388</name>
</gene>
<dbReference type="InterPro" id="IPR056539">
    <property type="entry name" value="NuiA-like"/>
</dbReference>
<evidence type="ECO:0000256" key="3">
    <source>
        <dbReference type="ARBA" id="ARBA00023274"/>
    </source>
</evidence>
<dbReference type="InterPro" id="IPR009000">
    <property type="entry name" value="Transl_B-barrel_sf"/>
</dbReference>
<dbReference type="InterPro" id="IPR045077">
    <property type="entry name" value="L3_arc_euk"/>
</dbReference>
<comment type="caution">
    <text evidence="6">The sequence shown here is derived from an EMBL/GenBank/DDBJ whole genome shotgun (WGS) entry which is preliminary data.</text>
</comment>
<dbReference type="GO" id="GO:0006412">
    <property type="term" value="P:translation"/>
    <property type="evidence" value="ECO:0007669"/>
    <property type="project" value="InterPro"/>
</dbReference>